<dbReference type="GO" id="GO:0016787">
    <property type="term" value="F:hydrolase activity"/>
    <property type="evidence" value="ECO:0007669"/>
    <property type="project" value="UniProtKB-KW"/>
</dbReference>
<dbReference type="InterPro" id="IPR029058">
    <property type="entry name" value="AB_hydrolase_fold"/>
</dbReference>
<protein>
    <submittedName>
        <fullName evidence="2">Alpha/beta hydrolase</fullName>
    </submittedName>
</protein>
<reference evidence="2 3" key="1">
    <citation type="submission" date="2019-12" db="EMBL/GenBank/DDBJ databases">
        <title>Hybrid Genome Assemblies of two High G+C Isolates from Undergraduate Microbiology Courses.</title>
        <authorList>
            <person name="Ne Ville C.J."/>
            <person name="Enright D."/>
            <person name="Hernandez I."/>
            <person name="Dodsworth J."/>
            <person name="Orwin P.M."/>
        </authorList>
    </citation>
    <scope>NUCLEOTIDE SEQUENCE [LARGE SCALE GENOMIC DNA]</scope>
    <source>
        <strain evidence="2 3">CSUSB</strain>
    </source>
</reference>
<dbReference type="InterPro" id="IPR000801">
    <property type="entry name" value="Esterase-like"/>
</dbReference>
<evidence type="ECO:0000313" key="2">
    <source>
        <dbReference type="EMBL" id="QGW80822.1"/>
    </source>
</evidence>
<dbReference type="EMBL" id="CP046622">
    <property type="protein sequence ID" value="QGW80822.1"/>
    <property type="molecule type" value="Genomic_DNA"/>
</dbReference>
<gene>
    <name evidence="2" type="ORF">GOQ09_04135</name>
</gene>
<evidence type="ECO:0000256" key="1">
    <source>
        <dbReference type="SAM" id="MobiDB-lite"/>
    </source>
</evidence>
<organism evidence="2 3">
    <name type="scientific">Variovorax paradoxus</name>
    <dbReference type="NCBI Taxonomy" id="34073"/>
    <lineage>
        <taxon>Bacteria</taxon>
        <taxon>Pseudomonadati</taxon>
        <taxon>Pseudomonadota</taxon>
        <taxon>Betaproteobacteria</taxon>
        <taxon>Burkholderiales</taxon>
        <taxon>Comamonadaceae</taxon>
        <taxon>Variovorax</taxon>
    </lineage>
</organism>
<feature type="compositionally biased region" description="Pro residues" evidence="1">
    <location>
        <begin position="46"/>
        <end position="77"/>
    </location>
</feature>
<dbReference type="PANTHER" id="PTHR48098:SF3">
    <property type="entry name" value="IRON(III) ENTEROBACTIN ESTERASE"/>
    <property type="match status" value="1"/>
</dbReference>
<keyword evidence="2" id="KW-0378">Hydrolase</keyword>
<dbReference type="Gene3D" id="3.40.50.1820">
    <property type="entry name" value="alpha/beta hydrolase"/>
    <property type="match status" value="1"/>
</dbReference>
<name>A0A6I6H1X5_VARPD</name>
<sequence length="314" mass="32918">MRQLGRALRAFVFVGGWALVLGMSSCGGGGGGGGGAALPIASVGTAPPPSNTPAAPPDTPATPPAPPPAEPVDPPPATSRVVSDSIASAKTGASYPLEIYLPASYDGSSTRYPIIYALDGDAVFNPPGTRFSNFKDILESRGTQAILVGIGGTSRREQDYTLPGARAYHDFLTQELVPLIEAKYRADTGRRMLTGLSLSGSMAGIALFLEGAAGSLTFSHFLSFEGAYAHQGPEYENLEQQMHDSLNGRPLPATLILTRCSDPVECNSGPVGSIFNRLLGRVYQGLTVEETTYSTTHTETDIPSFTDSVARLLP</sequence>
<dbReference type="InterPro" id="IPR050583">
    <property type="entry name" value="Mycobacterial_A85_antigen"/>
</dbReference>
<dbReference type="PANTHER" id="PTHR48098">
    <property type="entry name" value="ENTEROCHELIN ESTERASE-RELATED"/>
    <property type="match status" value="1"/>
</dbReference>
<dbReference type="OrthoDB" id="9784036at2"/>
<feature type="region of interest" description="Disordered" evidence="1">
    <location>
        <begin position="40"/>
        <end position="84"/>
    </location>
</feature>
<proteinExistence type="predicted"/>
<dbReference type="PROSITE" id="PS51257">
    <property type="entry name" value="PROKAR_LIPOPROTEIN"/>
    <property type="match status" value="1"/>
</dbReference>
<dbReference type="SUPFAM" id="SSF53474">
    <property type="entry name" value="alpha/beta-Hydrolases"/>
    <property type="match status" value="1"/>
</dbReference>
<evidence type="ECO:0000313" key="3">
    <source>
        <dbReference type="Proteomes" id="UP000425817"/>
    </source>
</evidence>
<dbReference type="RefSeq" id="WP_157612010.1">
    <property type="nucleotide sequence ID" value="NZ_CP046622.1"/>
</dbReference>
<accession>A0A6I6H1X5</accession>
<dbReference type="Pfam" id="PF00756">
    <property type="entry name" value="Esterase"/>
    <property type="match status" value="1"/>
</dbReference>
<dbReference type="AlphaFoldDB" id="A0A6I6H1X5"/>
<dbReference type="Proteomes" id="UP000425817">
    <property type="component" value="Chromosome"/>
</dbReference>